<gene>
    <name evidence="2" type="ORF">OHA22_43375</name>
</gene>
<name>A0AAU2AEM8_9ACTN</name>
<proteinExistence type="predicted"/>
<dbReference type="AlphaFoldDB" id="A0AAU2AEM8"/>
<dbReference type="Pfam" id="PF18742">
    <property type="entry name" value="DpnII-MboI"/>
    <property type="match status" value="1"/>
</dbReference>
<reference evidence="2" key="1">
    <citation type="submission" date="2022-10" db="EMBL/GenBank/DDBJ databases">
        <title>The complete genomes of actinobacterial strains from the NBC collection.</title>
        <authorList>
            <person name="Joergensen T.S."/>
            <person name="Alvarez Arevalo M."/>
            <person name="Sterndorff E.B."/>
            <person name="Faurdal D."/>
            <person name="Vuksanovic O."/>
            <person name="Mourched A.-S."/>
            <person name="Charusanti P."/>
            <person name="Shaw S."/>
            <person name="Blin K."/>
            <person name="Weber T."/>
        </authorList>
    </citation>
    <scope>NUCLEOTIDE SEQUENCE</scope>
    <source>
        <strain evidence="2">NBC_00093</strain>
    </source>
</reference>
<evidence type="ECO:0000313" key="2">
    <source>
        <dbReference type="EMBL" id="WTT21897.1"/>
    </source>
</evidence>
<accession>A0AAU2AEM8</accession>
<dbReference type="EMBL" id="CP108222">
    <property type="protein sequence ID" value="WTT21897.1"/>
    <property type="molecule type" value="Genomic_DNA"/>
</dbReference>
<protein>
    <submittedName>
        <fullName evidence="2">Uncharacterized protein</fullName>
    </submittedName>
</protein>
<evidence type="ECO:0000256" key="1">
    <source>
        <dbReference type="SAM" id="MobiDB-lite"/>
    </source>
</evidence>
<feature type="region of interest" description="Disordered" evidence="1">
    <location>
        <begin position="416"/>
        <end position="440"/>
    </location>
</feature>
<sequence>MTATEEPERTTPTGHLLAAQTAHLEEFIRRANTPGNLDGLLAHHILSRRRLSLDWDVSPMTPAWLADNEHRFAHSHGLAVLGYGLAGFPSAAASQAAAREHLTVGLPALMRKNPFQDDGVTFVNDPGQIIGLALAVSTGHDDTPQARTWLAEVLQDPRLRPANVLLSLFQEHARRILGTAAALPVDFLGARDPVEAACLHWLTVSARDIPLTEQDELRQLQSRLLSDILLTDVGQPTAPRAALLLEAAVQIVTASIDDTLLSRTHVGVLLSRFEAAMRQWRHDGDDLDYPIRWPITSEREIQNILWLMLRPVFDDLVEEETLRRLGHSTYRADFGIPSLGLLIEVKYARRAADFKTFEKEIYDDYIGYLAGNLPYRHMTVFIYDESSSVQEHEITRNALLKLPDITDVIIVCRPSHIPKPKRTPRRQPSRNQQAKDVPGS</sequence>
<organism evidence="2">
    <name type="scientific">Streptomyces sp. NBC_00093</name>
    <dbReference type="NCBI Taxonomy" id="2975649"/>
    <lineage>
        <taxon>Bacteria</taxon>
        <taxon>Bacillati</taxon>
        <taxon>Actinomycetota</taxon>
        <taxon>Actinomycetes</taxon>
        <taxon>Kitasatosporales</taxon>
        <taxon>Streptomycetaceae</taxon>
        <taxon>Streptomyces</taxon>
    </lineage>
</organism>
<feature type="compositionally biased region" description="Basic residues" evidence="1">
    <location>
        <begin position="416"/>
        <end position="428"/>
    </location>
</feature>